<organism evidence="3 4">
    <name type="scientific">Falsibacillus albus</name>
    <dbReference type="NCBI Taxonomy" id="2478915"/>
    <lineage>
        <taxon>Bacteria</taxon>
        <taxon>Bacillati</taxon>
        <taxon>Bacillota</taxon>
        <taxon>Bacilli</taxon>
        <taxon>Bacillales</taxon>
        <taxon>Bacillaceae</taxon>
        <taxon>Falsibacillus</taxon>
    </lineage>
</organism>
<protein>
    <submittedName>
        <fullName evidence="3">HAD family hydrolase</fullName>
    </submittedName>
</protein>
<dbReference type="EMBL" id="RCVZ01000013">
    <property type="protein sequence ID" value="RLQ93615.1"/>
    <property type="molecule type" value="Genomic_DNA"/>
</dbReference>
<dbReference type="InterPro" id="IPR050155">
    <property type="entry name" value="HAD-like_hydrolase_sf"/>
</dbReference>
<dbReference type="Gene3D" id="1.10.150.240">
    <property type="entry name" value="Putative phosphatase, domain 2"/>
    <property type="match status" value="1"/>
</dbReference>
<evidence type="ECO:0000256" key="2">
    <source>
        <dbReference type="ARBA" id="ARBA00022842"/>
    </source>
</evidence>
<evidence type="ECO:0000313" key="3">
    <source>
        <dbReference type="EMBL" id="RLQ93615.1"/>
    </source>
</evidence>
<dbReference type="InterPro" id="IPR023198">
    <property type="entry name" value="PGP-like_dom2"/>
</dbReference>
<comment type="caution">
    <text evidence="3">The sequence shown here is derived from an EMBL/GenBank/DDBJ whole genome shotgun (WGS) entry which is preliminary data.</text>
</comment>
<dbReference type="RefSeq" id="WP_121681785.1">
    <property type="nucleotide sequence ID" value="NZ_RCVZ01000013.1"/>
</dbReference>
<dbReference type="Proteomes" id="UP000276770">
    <property type="component" value="Unassembled WGS sequence"/>
</dbReference>
<dbReference type="Pfam" id="PF13419">
    <property type="entry name" value="HAD_2"/>
    <property type="match status" value="1"/>
</dbReference>
<dbReference type="OrthoDB" id="9792518at2"/>
<dbReference type="AlphaFoldDB" id="A0A3L7JTL3"/>
<dbReference type="Gene3D" id="3.40.50.1000">
    <property type="entry name" value="HAD superfamily/HAD-like"/>
    <property type="match status" value="1"/>
</dbReference>
<dbReference type="PANTHER" id="PTHR43434">
    <property type="entry name" value="PHOSPHOGLYCOLATE PHOSPHATASE"/>
    <property type="match status" value="1"/>
</dbReference>
<evidence type="ECO:0000313" key="4">
    <source>
        <dbReference type="Proteomes" id="UP000276770"/>
    </source>
</evidence>
<reference evidence="3 4" key="1">
    <citation type="submission" date="2018-10" db="EMBL/GenBank/DDBJ databases">
        <title>Falsibacillus sp. genome draft.</title>
        <authorList>
            <person name="Shi S."/>
        </authorList>
    </citation>
    <scope>NUCLEOTIDE SEQUENCE [LARGE SCALE GENOMIC DNA]</scope>
    <source>
        <strain evidence="3 4">GY 10110</strain>
    </source>
</reference>
<dbReference type="PANTHER" id="PTHR43434:SF1">
    <property type="entry name" value="PHOSPHOGLYCOLATE PHOSPHATASE"/>
    <property type="match status" value="1"/>
</dbReference>
<sequence>MDSIIFDLDGTLWDSIDTVLGSWNSTISEHNKVNTELTRKHFEQTMGLQMKEIGKKLFPELDENEREKLLSDLSRHEIGHLRQHGGELYDKVDEVVSVLANKYKLFIVSNCQHGYIEAFYHYHGLEKYFIDYENPGRTGLSKGENIKLIMERNELKAPVYVGDTKGDQQAAKEAGIPFVYARYGFGDVEDAEAMIDSFEELLEHF</sequence>
<dbReference type="InterPro" id="IPR023214">
    <property type="entry name" value="HAD_sf"/>
</dbReference>
<dbReference type="NCBIfam" id="TIGR01549">
    <property type="entry name" value="HAD-SF-IA-v1"/>
    <property type="match status" value="1"/>
</dbReference>
<accession>A0A3L7JTL3</accession>
<evidence type="ECO:0000256" key="1">
    <source>
        <dbReference type="ARBA" id="ARBA00022801"/>
    </source>
</evidence>
<proteinExistence type="predicted"/>
<keyword evidence="2" id="KW-0460">Magnesium</keyword>
<dbReference type="InterPro" id="IPR041492">
    <property type="entry name" value="HAD_2"/>
</dbReference>
<dbReference type="SUPFAM" id="SSF56784">
    <property type="entry name" value="HAD-like"/>
    <property type="match status" value="1"/>
</dbReference>
<dbReference type="InterPro" id="IPR036412">
    <property type="entry name" value="HAD-like_sf"/>
</dbReference>
<keyword evidence="1 3" id="KW-0378">Hydrolase</keyword>
<name>A0A3L7JTL3_9BACI</name>
<gene>
    <name evidence="3" type="ORF">D9X91_16660</name>
</gene>
<dbReference type="GO" id="GO:0008967">
    <property type="term" value="F:phosphoglycolate phosphatase activity"/>
    <property type="evidence" value="ECO:0007669"/>
    <property type="project" value="TreeGrafter"/>
</dbReference>
<dbReference type="GO" id="GO:0006281">
    <property type="term" value="P:DNA repair"/>
    <property type="evidence" value="ECO:0007669"/>
    <property type="project" value="TreeGrafter"/>
</dbReference>
<dbReference type="SFLD" id="SFLDG01129">
    <property type="entry name" value="C1.5:_HAD__Beta-PGM__Phosphata"/>
    <property type="match status" value="1"/>
</dbReference>
<dbReference type="SFLD" id="SFLDS00003">
    <property type="entry name" value="Haloacid_Dehalogenase"/>
    <property type="match status" value="1"/>
</dbReference>
<keyword evidence="4" id="KW-1185">Reference proteome</keyword>
<dbReference type="InterPro" id="IPR006439">
    <property type="entry name" value="HAD-SF_hydro_IA"/>
</dbReference>